<accession>U3BAY2</accession>
<keyword evidence="2" id="KW-1185">Reference proteome</keyword>
<gene>
    <name evidence="1" type="ORF">VPR01S_05_02440</name>
</gene>
<sequence length="153" mass="17920">MNKLFKEIPLSIQEYLERMDDYDDPCFMLIHTEQNIAPFINTINSVIDVEKTYSKVSIQASDNVSFYSLDCTHEVIERIVKKIHETLVGSNINFYQSAFRHNCLGEPEETFLWCCQLLGEARDEFADSGGYKVNDFQDREKWPGIQKYMKQKT</sequence>
<dbReference type="STRING" id="1219065.VPR01S_05_02440"/>
<proteinExistence type="predicted"/>
<evidence type="ECO:0000313" key="1">
    <source>
        <dbReference type="EMBL" id="GAD66949.1"/>
    </source>
</evidence>
<name>U3BAY2_VIBPR</name>
<comment type="caution">
    <text evidence="1">The sequence shown here is derived from an EMBL/GenBank/DDBJ whole genome shotgun (WGS) entry which is preliminary data.</text>
</comment>
<evidence type="ECO:0000313" key="2">
    <source>
        <dbReference type="Proteomes" id="UP000016570"/>
    </source>
</evidence>
<dbReference type="AlphaFoldDB" id="U3BAY2"/>
<reference evidence="1 2" key="1">
    <citation type="submission" date="2013-09" db="EMBL/GenBank/DDBJ databases">
        <title>Whole genome shotgun sequence of Vibrio proteolyticus NBRC 13287.</title>
        <authorList>
            <person name="Isaki S."/>
            <person name="Hosoyama A."/>
            <person name="Numata M."/>
            <person name="Hashimoto M."/>
            <person name="Hosoyama Y."/>
            <person name="Tsuchikane K."/>
            <person name="Noguchi M."/>
            <person name="Hirakata S."/>
            <person name="Ichikawa N."/>
            <person name="Ohji S."/>
            <person name="Yamazoe A."/>
            <person name="Fujita N."/>
        </authorList>
    </citation>
    <scope>NUCLEOTIDE SEQUENCE [LARGE SCALE GENOMIC DNA]</scope>
    <source>
        <strain evidence="1 2">NBRC 13287</strain>
    </source>
</reference>
<dbReference type="Proteomes" id="UP000016570">
    <property type="component" value="Unassembled WGS sequence"/>
</dbReference>
<organism evidence="1 2">
    <name type="scientific">Vibrio proteolyticus NBRC 13287</name>
    <dbReference type="NCBI Taxonomy" id="1219065"/>
    <lineage>
        <taxon>Bacteria</taxon>
        <taxon>Pseudomonadati</taxon>
        <taxon>Pseudomonadota</taxon>
        <taxon>Gammaproteobacteria</taxon>
        <taxon>Vibrionales</taxon>
        <taxon>Vibrionaceae</taxon>
        <taxon>Vibrio</taxon>
    </lineage>
</organism>
<dbReference type="EMBL" id="BATJ01000005">
    <property type="protein sequence ID" value="GAD66949.1"/>
    <property type="molecule type" value="Genomic_DNA"/>
</dbReference>
<protein>
    <submittedName>
        <fullName evidence="1">Uncharacterized protein</fullName>
    </submittedName>
</protein>
<dbReference type="RefSeq" id="WP_021704927.1">
    <property type="nucleotide sequence ID" value="NZ_BATJ01000005.1"/>
</dbReference>